<dbReference type="Gene3D" id="3.40.50.150">
    <property type="entry name" value="Vaccinia Virus protein VP39"/>
    <property type="match status" value="1"/>
</dbReference>
<protein>
    <recommendedName>
        <fullName evidence="2">25S rRNA (uridine-N(3))-methyltransferase BMT5-like domain-containing protein</fullName>
    </recommendedName>
</protein>
<organism evidence="3 4">
    <name type="scientific">Thraustotheca clavata</name>
    <dbReference type="NCBI Taxonomy" id="74557"/>
    <lineage>
        <taxon>Eukaryota</taxon>
        <taxon>Sar</taxon>
        <taxon>Stramenopiles</taxon>
        <taxon>Oomycota</taxon>
        <taxon>Saprolegniomycetes</taxon>
        <taxon>Saprolegniales</taxon>
        <taxon>Achlyaceae</taxon>
        <taxon>Thraustotheca</taxon>
    </lineage>
</organism>
<accession>A0A1V9ZW15</accession>
<feature type="region of interest" description="Disordered" evidence="1">
    <location>
        <begin position="355"/>
        <end position="393"/>
    </location>
</feature>
<feature type="compositionally biased region" description="Basic residues" evidence="1">
    <location>
        <begin position="384"/>
        <end position="393"/>
    </location>
</feature>
<sequence>MTERDVDRLYMQRSTLQCALELCRPCCYKLLVYGTSRIVPNQRPELCPRFQEVKVKNEDEDDNSVEQEPFTIENALVAKDKSVLTVGDGNFSFSLALTKYLSASNLLTATSHESNATVLETYPDSSRIFTALNNLGVRVLHEIDATNAQQLQTLGSFDRVVWNFPCVRMENGADGQNNEMEENKKLLHGFFTAVQSILQPGGEVHVTHKTKPPFGQWGIVEIAKTCGLVHLGSVVFDRCLYPGYSNKKVLSKGSFPIWDSETFIFVRASDVDNFTFTLPKEKPSIDNEKGCEQFVSWTSEDWMKAGLLLPMTTGILRDIRILLSPANKKQLDEKERERKKRKLDALTTSLPKDVLAAKKVKRKPFQKKGIKTSEKQKKVMPASKRNKKAKRHS</sequence>
<dbReference type="InterPro" id="IPR029063">
    <property type="entry name" value="SAM-dependent_MTases_sf"/>
</dbReference>
<dbReference type="GO" id="GO:0005737">
    <property type="term" value="C:cytoplasm"/>
    <property type="evidence" value="ECO:0007669"/>
    <property type="project" value="TreeGrafter"/>
</dbReference>
<dbReference type="OrthoDB" id="273345at2759"/>
<feature type="domain" description="25S rRNA (uridine-N(3))-methyltransferase BMT5-like" evidence="2">
    <location>
        <begin position="84"/>
        <end position="248"/>
    </location>
</feature>
<dbReference type="EMBL" id="JNBS01001186">
    <property type="protein sequence ID" value="OQS02213.1"/>
    <property type="molecule type" value="Genomic_DNA"/>
</dbReference>
<dbReference type="GO" id="GO:0070042">
    <property type="term" value="F:rRNA (uridine-N3-)-methyltransferase activity"/>
    <property type="evidence" value="ECO:0007669"/>
    <property type="project" value="InterPro"/>
</dbReference>
<keyword evidence="4" id="KW-1185">Reference proteome</keyword>
<proteinExistence type="predicted"/>
<dbReference type="AlphaFoldDB" id="A0A1V9ZW15"/>
<evidence type="ECO:0000313" key="3">
    <source>
        <dbReference type="EMBL" id="OQS02213.1"/>
    </source>
</evidence>
<evidence type="ECO:0000259" key="2">
    <source>
        <dbReference type="Pfam" id="PF10354"/>
    </source>
</evidence>
<feature type="compositionally biased region" description="Basic residues" evidence="1">
    <location>
        <begin position="358"/>
        <end position="370"/>
    </location>
</feature>
<evidence type="ECO:0000256" key="1">
    <source>
        <dbReference type="SAM" id="MobiDB-lite"/>
    </source>
</evidence>
<dbReference type="SUPFAM" id="SSF53335">
    <property type="entry name" value="S-adenosyl-L-methionine-dependent methyltransferases"/>
    <property type="match status" value="1"/>
</dbReference>
<dbReference type="GO" id="GO:0070475">
    <property type="term" value="P:rRNA base methylation"/>
    <property type="evidence" value="ECO:0007669"/>
    <property type="project" value="InterPro"/>
</dbReference>
<dbReference type="Pfam" id="PF10354">
    <property type="entry name" value="BMT5-like"/>
    <property type="match status" value="1"/>
</dbReference>
<comment type="caution">
    <text evidence="3">The sequence shown here is derived from an EMBL/GenBank/DDBJ whole genome shotgun (WGS) entry which is preliminary data.</text>
</comment>
<dbReference type="Proteomes" id="UP000243217">
    <property type="component" value="Unassembled WGS sequence"/>
</dbReference>
<gene>
    <name evidence="3" type="ORF">THRCLA_05388</name>
</gene>
<dbReference type="PANTHER" id="PTHR11538:SF104">
    <property type="entry name" value="25S RRNA (URIDINE-N(3))-METHYLTRANSFERASE BMT5-LIKE DOMAIN-CONTAINING PROTEIN"/>
    <property type="match status" value="1"/>
</dbReference>
<dbReference type="STRING" id="74557.A0A1V9ZW15"/>
<name>A0A1V9ZW15_9STRA</name>
<reference evidence="3 4" key="1">
    <citation type="journal article" date="2014" name="Genome Biol. Evol.">
        <title>The secreted proteins of Achlya hypogyna and Thraustotheca clavata identify the ancestral oomycete secretome and reveal gene acquisitions by horizontal gene transfer.</title>
        <authorList>
            <person name="Misner I."/>
            <person name="Blouin N."/>
            <person name="Leonard G."/>
            <person name="Richards T.A."/>
            <person name="Lane C.E."/>
        </authorList>
    </citation>
    <scope>NUCLEOTIDE SEQUENCE [LARGE SCALE GENOMIC DNA]</scope>
    <source>
        <strain evidence="3 4">ATCC 34112</strain>
    </source>
</reference>
<dbReference type="PANTHER" id="PTHR11538">
    <property type="entry name" value="PHENYLALANYL-TRNA SYNTHETASE"/>
    <property type="match status" value="1"/>
</dbReference>
<evidence type="ECO:0000313" key="4">
    <source>
        <dbReference type="Proteomes" id="UP000243217"/>
    </source>
</evidence>
<dbReference type="InterPro" id="IPR019446">
    <property type="entry name" value="BMT5-like"/>
</dbReference>